<feature type="domain" description="Baseplate J-like central" evidence="1">
    <location>
        <begin position="139"/>
        <end position="211"/>
    </location>
</feature>
<dbReference type="PIRSF" id="PIRSF020481">
    <property type="entry name" value="BAP"/>
    <property type="match status" value="1"/>
</dbReference>
<name>A0A8S5MMY3_9CAUD</name>
<organism evidence="3">
    <name type="scientific">Myoviridae sp. ctPSW2</name>
    <dbReference type="NCBI Taxonomy" id="2826648"/>
    <lineage>
        <taxon>Viruses</taxon>
        <taxon>Duplodnaviria</taxon>
        <taxon>Heunggongvirae</taxon>
        <taxon>Uroviricota</taxon>
        <taxon>Caudoviricetes</taxon>
    </lineage>
</organism>
<dbReference type="InterPro" id="IPR014507">
    <property type="entry name" value="Baseplate_assembly_J_pred"/>
</dbReference>
<dbReference type="Pfam" id="PF26078">
    <property type="entry name" value="Baseplate_J_M"/>
    <property type="match status" value="1"/>
</dbReference>
<protein>
    <submittedName>
        <fullName evidence="3">Baseplate assembly protein</fullName>
    </submittedName>
</protein>
<dbReference type="PANTHER" id="PTHR35862">
    <property type="entry name" value="FELS-2 PROPHAGE PROTEIN"/>
    <property type="match status" value="1"/>
</dbReference>
<evidence type="ECO:0000259" key="2">
    <source>
        <dbReference type="Pfam" id="PF26079"/>
    </source>
</evidence>
<accession>A0A8S5MMY3</accession>
<sequence length="304" mass="33679">MPQIADLSKIPAPDVIEEIDFEKILAARKERFIAEYQTPAERDYWRKVLELESEPVVKLLEECAYSEMLMRQDFNERAKGLMLAYASGSDLDQLAANVDIQRLVITEADYTVEPPIQQVLESDESLRRRVQGAFETLTTAGSEESYYQHAKSAHGQVADIAVISPSGAVVDIVVLSNQAGGVPSEAVIKAVTEAVNAKYRRPTADRVTVKAAQIIEYQINAQIIVYPTPDYEPILENARARMREAVDENFKLGRDIDLSMIYAALRVEGVQSVVISQPAAAIPVTQYQAALCTQINISYGGQNE</sequence>
<evidence type="ECO:0000259" key="1">
    <source>
        <dbReference type="Pfam" id="PF26078"/>
    </source>
</evidence>
<proteinExistence type="predicted"/>
<feature type="domain" description="Baseplate J-like C-terminal" evidence="2">
    <location>
        <begin position="217"/>
        <end position="298"/>
    </location>
</feature>
<dbReference type="EMBL" id="BK014940">
    <property type="protein sequence ID" value="DAD83673.1"/>
    <property type="molecule type" value="Genomic_DNA"/>
</dbReference>
<dbReference type="InterPro" id="IPR052726">
    <property type="entry name" value="Phage_Baseplate_Hub"/>
</dbReference>
<dbReference type="InterPro" id="IPR058530">
    <property type="entry name" value="Baseplate_J-like_C"/>
</dbReference>
<reference evidence="3" key="1">
    <citation type="journal article" date="2021" name="Proc. Natl. Acad. Sci. U.S.A.">
        <title>A Catalog of Tens of Thousands of Viruses from Human Metagenomes Reveals Hidden Associations with Chronic Diseases.</title>
        <authorList>
            <person name="Tisza M.J."/>
            <person name="Buck C.B."/>
        </authorList>
    </citation>
    <scope>NUCLEOTIDE SEQUENCE</scope>
    <source>
        <strain evidence="3">CtPSW2</strain>
    </source>
</reference>
<evidence type="ECO:0000313" key="3">
    <source>
        <dbReference type="EMBL" id="DAD83673.1"/>
    </source>
</evidence>
<dbReference type="Pfam" id="PF26079">
    <property type="entry name" value="Baseplate_J_C"/>
    <property type="match status" value="1"/>
</dbReference>
<dbReference type="PANTHER" id="PTHR35862:SF1">
    <property type="entry name" value="FELS-2 PROPHAGE PROTEIN"/>
    <property type="match status" value="1"/>
</dbReference>
<dbReference type="InterPro" id="IPR058531">
    <property type="entry name" value="Baseplate_J_M"/>
</dbReference>